<dbReference type="Proteomes" id="UP000503462">
    <property type="component" value="Chromosome 4"/>
</dbReference>
<reference evidence="2 3" key="1">
    <citation type="journal article" date="2016" name="Sci. Rep.">
        <title>Peltaster fructicola genome reveals evolution from an invasive phytopathogen to an ectophytic parasite.</title>
        <authorList>
            <person name="Xu C."/>
            <person name="Chen H."/>
            <person name="Gleason M.L."/>
            <person name="Xu J.R."/>
            <person name="Liu H."/>
            <person name="Zhang R."/>
            <person name="Sun G."/>
        </authorList>
    </citation>
    <scope>NUCLEOTIDE SEQUENCE [LARGE SCALE GENOMIC DNA]</scope>
    <source>
        <strain evidence="2 3">LNHT1506</strain>
    </source>
</reference>
<gene>
    <name evidence="2" type="ORF">AMS68_005876</name>
</gene>
<protein>
    <recommendedName>
        <fullName evidence="1">AMMECR1 domain-containing protein</fullName>
    </recommendedName>
</protein>
<dbReference type="NCBIfam" id="TIGR00296">
    <property type="entry name" value="TIGR00296 family protein"/>
    <property type="match status" value="1"/>
</dbReference>
<proteinExistence type="predicted"/>
<dbReference type="PANTHER" id="PTHR13016">
    <property type="entry name" value="AMMECR1 HOMOLOG"/>
    <property type="match status" value="1"/>
</dbReference>
<dbReference type="Pfam" id="PF01871">
    <property type="entry name" value="AMMECR1"/>
    <property type="match status" value="1"/>
</dbReference>
<dbReference type="InterPro" id="IPR023473">
    <property type="entry name" value="AMMECR1"/>
</dbReference>
<evidence type="ECO:0000259" key="1">
    <source>
        <dbReference type="PROSITE" id="PS51112"/>
    </source>
</evidence>
<dbReference type="PROSITE" id="PS51112">
    <property type="entry name" value="AMMECR1"/>
    <property type="match status" value="1"/>
</dbReference>
<name>A0A6H0Y0G7_9PEZI</name>
<dbReference type="InterPro" id="IPR027485">
    <property type="entry name" value="AMMECR1_N"/>
</dbReference>
<dbReference type="SUPFAM" id="SSF143447">
    <property type="entry name" value="AMMECR1-like"/>
    <property type="match status" value="1"/>
</dbReference>
<sequence length="425" mass="46176">MATQAHCAFCFETLSAHFDKRQALDLAQVEQLWKQYHTTSSDATQLENDEMTDAESNDIISSAQPAAISRLLNPAASAASSSSSLPSLGSGASSTASRSAVESIATTPSSSSVSLATSGKQKQALSGKHPLFITWNVLSPRSRHKSLRGCIGTFEAQELEYGLSAYALTSALEDVRFSPIPPSLLPQLSAHVTLLTNFSDPVRDPLDWTLGLHGIRISFTLQGRRYGSTYLPDVAKEQGWTKEEALVSLMRKAGWHGSSSAWQKVWKDGRGELVRYEGKQVGLDYAEWREWRDWVDEHAVSQQEPSKHFQINLVQANKHFKAVNMHFTTIVSAVVLLAAGSAQAGQFQFFNSNDCTTGAGLLVGDGCHGTEGRHSFKVTGCKGRVEIHDESGCKGNPTRVYTALQDSCVHVQAQGPFKSAKVSCV</sequence>
<accession>A0A6H0Y0G7</accession>
<dbReference type="OrthoDB" id="24630at2759"/>
<dbReference type="AlphaFoldDB" id="A0A6H0Y0G7"/>
<dbReference type="PANTHER" id="PTHR13016:SF0">
    <property type="entry name" value="AMME SYNDROME CANDIDATE GENE 1 PROTEIN"/>
    <property type="match status" value="1"/>
</dbReference>
<feature type="domain" description="AMMECR1" evidence="1">
    <location>
        <begin position="87"/>
        <end position="292"/>
    </location>
</feature>
<dbReference type="Gene3D" id="3.30.1490.150">
    <property type="entry name" value="Hypothetical protein ph0010, domain 2"/>
    <property type="match status" value="1"/>
</dbReference>
<organism evidence="2 3">
    <name type="scientific">Peltaster fructicola</name>
    <dbReference type="NCBI Taxonomy" id="286661"/>
    <lineage>
        <taxon>Eukaryota</taxon>
        <taxon>Fungi</taxon>
        <taxon>Dikarya</taxon>
        <taxon>Ascomycota</taxon>
        <taxon>Pezizomycotina</taxon>
        <taxon>Dothideomycetes</taxon>
        <taxon>Dothideomycetes incertae sedis</taxon>
        <taxon>Peltaster</taxon>
    </lineage>
</organism>
<dbReference type="EMBL" id="CP051142">
    <property type="protein sequence ID" value="QIX00359.1"/>
    <property type="molecule type" value="Genomic_DNA"/>
</dbReference>
<evidence type="ECO:0000313" key="3">
    <source>
        <dbReference type="Proteomes" id="UP000503462"/>
    </source>
</evidence>
<dbReference type="Gene3D" id="3.30.700.20">
    <property type="entry name" value="Hypothetical protein ph0010, domain 1"/>
    <property type="match status" value="1"/>
</dbReference>
<dbReference type="InterPro" id="IPR002733">
    <property type="entry name" value="AMMECR1_domain"/>
</dbReference>
<keyword evidence="3" id="KW-1185">Reference proteome</keyword>
<evidence type="ECO:0000313" key="2">
    <source>
        <dbReference type="EMBL" id="QIX00359.1"/>
    </source>
</evidence>
<dbReference type="InterPro" id="IPR036071">
    <property type="entry name" value="AMMECR1_dom_sf"/>
</dbReference>